<feature type="transmembrane region" description="Helical" evidence="1">
    <location>
        <begin position="98"/>
        <end position="117"/>
    </location>
</feature>
<keyword evidence="3" id="KW-1185">Reference proteome</keyword>
<name>A0A940S6B7_9PROT</name>
<reference evidence="2" key="1">
    <citation type="submission" date="2021-03" db="EMBL/GenBank/DDBJ databases">
        <authorList>
            <person name="So Y."/>
        </authorList>
    </citation>
    <scope>NUCLEOTIDE SEQUENCE</scope>
    <source>
        <strain evidence="2">SG15</strain>
    </source>
</reference>
<evidence type="ECO:0000313" key="3">
    <source>
        <dbReference type="Proteomes" id="UP000677537"/>
    </source>
</evidence>
<feature type="transmembrane region" description="Helical" evidence="1">
    <location>
        <begin position="12"/>
        <end position="33"/>
    </location>
</feature>
<keyword evidence="1" id="KW-0812">Transmembrane</keyword>
<dbReference type="PROSITE" id="PS51257">
    <property type="entry name" value="PROKAR_LIPOPROTEIN"/>
    <property type="match status" value="1"/>
</dbReference>
<comment type="caution">
    <text evidence="2">The sequence shown here is derived from an EMBL/GenBank/DDBJ whole genome shotgun (WGS) entry which is preliminary data.</text>
</comment>
<evidence type="ECO:0000256" key="1">
    <source>
        <dbReference type="SAM" id="Phobius"/>
    </source>
</evidence>
<dbReference type="PANTHER" id="PTHR37314">
    <property type="entry name" value="SLR0142 PROTEIN"/>
    <property type="match status" value="1"/>
</dbReference>
<feature type="transmembrane region" description="Helical" evidence="1">
    <location>
        <begin position="123"/>
        <end position="142"/>
    </location>
</feature>
<gene>
    <name evidence="2" type="ORF">J5Y10_13490</name>
</gene>
<feature type="transmembrane region" description="Helical" evidence="1">
    <location>
        <begin position="199"/>
        <end position="215"/>
    </location>
</feature>
<dbReference type="Proteomes" id="UP000677537">
    <property type="component" value="Unassembled WGS sequence"/>
</dbReference>
<dbReference type="AlphaFoldDB" id="A0A940S6B7"/>
<dbReference type="EMBL" id="JAGIZA010000007">
    <property type="protein sequence ID" value="MBP0493795.1"/>
    <property type="molecule type" value="Genomic_DNA"/>
</dbReference>
<dbReference type="Pfam" id="PF06912">
    <property type="entry name" value="DUF1275"/>
    <property type="match status" value="1"/>
</dbReference>
<dbReference type="RefSeq" id="WP_209374350.1">
    <property type="nucleotide sequence ID" value="NZ_JAGIZA010000007.1"/>
</dbReference>
<protein>
    <submittedName>
        <fullName evidence="2">DUF1275 domain-containing protein</fullName>
    </submittedName>
</protein>
<proteinExistence type="predicted"/>
<keyword evidence="1" id="KW-1133">Transmembrane helix</keyword>
<dbReference type="InterPro" id="IPR010699">
    <property type="entry name" value="DUF1275"/>
</dbReference>
<accession>A0A940S6B7</accession>
<evidence type="ECO:0000313" key="2">
    <source>
        <dbReference type="EMBL" id="MBP0493795.1"/>
    </source>
</evidence>
<feature type="transmembrane region" description="Helical" evidence="1">
    <location>
        <begin position="68"/>
        <end position="86"/>
    </location>
</feature>
<keyword evidence="1" id="KW-0472">Membrane</keyword>
<sequence length="226" mass="22209">MADGSVKGAGTGAGGGAAPLLAACALTALAGWVDALVVLRGGEILPVYMTGNSARVAESLADGAWAKAWPLGAVILAFLASSTLAARLARAGKAPRPAPALLLTGGMLLLGLLLGLGTPEGRWPLAVLLAVAAGMGAVNQVFSGDPGVTFITGALVRTARALAAGEMARAGRDILRWASLLLGAAVSALTHGLAGPYSLALPAAATLLAGAVLALRPNPTTEEQPA</sequence>
<dbReference type="PANTHER" id="PTHR37314:SF4">
    <property type="entry name" value="UPF0700 TRANSMEMBRANE PROTEIN YOAK"/>
    <property type="match status" value="1"/>
</dbReference>
<organism evidence="2 3">
    <name type="scientific">Roseomonas indoligenes</name>
    <dbReference type="NCBI Taxonomy" id="2820811"/>
    <lineage>
        <taxon>Bacteria</taxon>
        <taxon>Pseudomonadati</taxon>
        <taxon>Pseudomonadota</taxon>
        <taxon>Alphaproteobacteria</taxon>
        <taxon>Acetobacterales</taxon>
        <taxon>Roseomonadaceae</taxon>
        <taxon>Roseomonas</taxon>
    </lineage>
</organism>